<feature type="domain" description="GAF" evidence="2">
    <location>
        <begin position="19"/>
        <end position="156"/>
    </location>
</feature>
<evidence type="ECO:0000313" key="5">
    <source>
        <dbReference type="Proteomes" id="UP000199034"/>
    </source>
</evidence>
<sequence length="305" mass="32335">MDDLAGASDQKGPDVEVDAVARWVLRSVLARPGVARVAMALVEGAGRRLRFTSSDRLGDDGVPDWCLVDAYDDVPLTSVVRTGEPLLAAVGDLDARYADFARRQAEDRVAAVAVLPIPGGSGCLGGLVVYFAQAPAFDPGQVEVLTATAQEVAVRLEPRQTPQDSDPPSVTEPDGALVASTVVDGDPRAARTARQFLRRELAAWEVGNELSDVAVLCVSELVTNAVMHTGTPSELRVTLDGPTLTLLVRDQGRAQALPSPDGDPDPLRVHGRGLQLVDALAHRWGTEHDESGTTVWVELDRSATG</sequence>
<dbReference type="Gene3D" id="3.30.450.40">
    <property type="match status" value="1"/>
</dbReference>
<dbReference type="EMBL" id="FMZM01000013">
    <property type="protein sequence ID" value="SDE00400.1"/>
    <property type="molecule type" value="Genomic_DNA"/>
</dbReference>
<gene>
    <name evidence="4" type="ORF">SAMN05421872_11394</name>
</gene>
<keyword evidence="4" id="KW-0808">Transferase</keyword>
<dbReference type="InterPro" id="IPR050267">
    <property type="entry name" value="Anti-sigma-factor_SerPK"/>
</dbReference>
<dbReference type="InterPro" id="IPR003018">
    <property type="entry name" value="GAF"/>
</dbReference>
<keyword evidence="1" id="KW-0723">Serine/threonine-protein kinase</keyword>
<dbReference type="Proteomes" id="UP000199034">
    <property type="component" value="Unassembled WGS sequence"/>
</dbReference>
<reference evidence="4 5" key="1">
    <citation type="submission" date="2016-10" db="EMBL/GenBank/DDBJ databases">
        <authorList>
            <person name="de Groot N.N."/>
        </authorList>
    </citation>
    <scope>NUCLEOTIDE SEQUENCE [LARGE SCALE GENOMIC DNA]</scope>
    <source>
        <strain evidence="4 5">CGMCC 4.6858</strain>
    </source>
</reference>
<evidence type="ECO:0000313" key="4">
    <source>
        <dbReference type="EMBL" id="SDE00400.1"/>
    </source>
</evidence>
<keyword evidence="5" id="KW-1185">Reference proteome</keyword>
<organism evidence="4 5">
    <name type="scientific">Nocardioides lianchengensis</name>
    <dbReference type="NCBI Taxonomy" id="1045774"/>
    <lineage>
        <taxon>Bacteria</taxon>
        <taxon>Bacillati</taxon>
        <taxon>Actinomycetota</taxon>
        <taxon>Actinomycetes</taxon>
        <taxon>Propionibacteriales</taxon>
        <taxon>Nocardioidaceae</taxon>
        <taxon>Nocardioides</taxon>
    </lineage>
</organism>
<dbReference type="GO" id="GO:0004674">
    <property type="term" value="F:protein serine/threonine kinase activity"/>
    <property type="evidence" value="ECO:0007669"/>
    <property type="project" value="UniProtKB-KW"/>
</dbReference>
<dbReference type="PANTHER" id="PTHR35526:SF3">
    <property type="entry name" value="ANTI-SIGMA-F FACTOR RSBW"/>
    <property type="match status" value="1"/>
</dbReference>
<keyword evidence="4" id="KW-0418">Kinase</keyword>
<dbReference type="CDD" id="cd16936">
    <property type="entry name" value="HATPase_RsbW-like"/>
    <property type="match status" value="1"/>
</dbReference>
<evidence type="ECO:0000259" key="3">
    <source>
        <dbReference type="Pfam" id="PF13581"/>
    </source>
</evidence>
<protein>
    <submittedName>
        <fullName evidence="4">Anti-sigma regulatory factor (Ser/Thr protein kinase)</fullName>
    </submittedName>
</protein>
<dbReference type="Pfam" id="PF01590">
    <property type="entry name" value="GAF"/>
    <property type="match status" value="1"/>
</dbReference>
<dbReference type="InterPro" id="IPR003594">
    <property type="entry name" value="HATPase_dom"/>
</dbReference>
<feature type="domain" description="Histidine kinase/HSP90-like ATPase" evidence="3">
    <location>
        <begin position="186"/>
        <end position="297"/>
    </location>
</feature>
<dbReference type="SUPFAM" id="SSF55874">
    <property type="entry name" value="ATPase domain of HSP90 chaperone/DNA topoisomerase II/histidine kinase"/>
    <property type="match status" value="1"/>
</dbReference>
<dbReference type="SUPFAM" id="SSF55781">
    <property type="entry name" value="GAF domain-like"/>
    <property type="match status" value="1"/>
</dbReference>
<dbReference type="RefSeq" id="WP_090860301.1">
    <property type="nucleotide sequence ID" value="NZ_FMZM01000013.1"/>
</dbReference>
<proteinExistence type="predicted"/>
<dbReference type="STRING" id="1045774.SAMN05421872_11394"/>
<dbReference type="Gene3D" id="3.30.565.10">
    <property type="entry name" value="Histidine kinase-like ATPase, C-terminal domain"/>
    <property type="match status" value="1"/>
</dbReference>
<dbReference type="InterPro" id="IPR036890">
    <property type="entry name" value="HATPase_C_sf"/>
</dbReference>
<dbReference type="AlphaFoldDB" id="A0A1G6ZCT8"/>
<evidence type="ECO:0000259" key="2">
    <source>
        <dbReference type="Pfam" id="PF01590"/>
    </source>
</evidence>
<dbReference type="OrthoDB" id="4251531at2"/>
<evidence type="ECO:0000256" key="1">
    <source>
        <dbReference type="ARBA" id="ARBA00022527"/>
    </source>
</evidence>
<name>A0A1G6ZCT8_9ACTN</name>
<dbReference type="InterPro" id="IPR029016">
    <property type="entry name" value="GAF-like_dom_sf"/>
</dbReference>
<dbReference type="PANTHER" id="PTHR35526">
    <property type="entry name" value="ANTI-SIGMA-F FACTOR RSBW-RELATED"/>
    <property type="match status" value="1"/>
</dbReference>
<dbReference type="Pfam" id="PF13581">
    <property type="entry name" value="HATPase_c_2"/>
    <property type="match status" value="1"/>
</dbReference>
<accession>A0A1G6ZCT8</accession>